<feature type="transmembrane region" description="Helical" evidence="1">
    <location>
        <begin position="12"/>
        <end position="32"/>
    </location>
</feature>
<feature type="transmembrane region" description="Helical" evidence="1">
    <location>
        <begin position="280"/>
        <end position="299"/>
    </location>
</feature>
<keyword evidence="1" id="KW-0472">Membrane</keyword>
<dbReference type="SUPFAM" id="SSF103473">
    <property type="entry name" value="MFS general substrate transporter"/>
    <property type="match status" value="1"/>
</dbReference>
<sequence>MGHGTGVMRGLLVWHLLRGLTVGIAGTCGLFIARKSGLPQNNLVAARGVGLTLGPAFLGFAVGRIVWSGNSQVGVASALALKMVCELLVPRTDGALALYLAFFGIGFATAMLDIFTTVLMSRVHGRRMGTMLVFYDTFYGIGCMIAPFIAVMDPQECWNLLAAFDFVLAAAIAGKRLIAGKPRDWKVKLRRGCDSPDPSQGKALMAPKPPPPRVVRAGMAYTFMVQFTMTAVSCWGFTYASTTLGMPASLAATIPGSFYAACTIARLFIAPATLRHRPSVIMHVSILLTVVAAVAFYVLDFHLTAALAAGASADTVVSLMPLLVACFMAMGAGFCPHFSLMLAAMQEHGELAPQQHGWYGTSTCLGVTAGMWLPGLVRLPIIELAGSACLLLMLNGFARDFPRSSKGERRIVAVKFADP</sequence>
<evidence type="ECO:0008006" key="3">
    <source>
        <dbReference type="Google" id="ProtNLM"/>
    </source>
</evidence>
<accession>A0A7S4UBU5</accession>
<feature type="transmembrane region" description="Helical" evidence="1">
    <location>
        <begin position="132"/>
        <end position="152"/>
    </location>
</feature>
<keyword evidence="1" id="KW-0812">Transmembrane</keyword>
<keyword evidence="1" id="KW-1133">Transmembrane helix</keyword>
<dbReference type="AlphaFoldDB" id="A0A7S4UBU5"/>
<dbReference type="InterPro" id="IPR036259">
    <property type="entry name" value="MFS_trans_sf"/>
</dbReference>
<feature type="transmembrane region" description="Helical" evidence="1">
    <location>
        <begin position="96"/>
        <end position="120"/>
    </location>
</feature>
<feature type="transmembrane region" description="Helical" evidence="1">
    <location>
        <begin position="218"/>
        <end position="238"/>
    </location>
</feature>
<evidence type="ECO:0000313" key="2">
    <source>
        <dbReference type="EMBL" id="CAE4568454.1"/>
    </source>
</evidence>
<gene>
    <name evidence="2" type="ORF">AMON00008_LOCUS8073</name>
</gene>
<evidence type="ECO:0000256" key="1">
    <source>
        <dbReference type="SAM" id="Phobius"/>
    </source>
</evidence>
<organism evidence="2">
    <name type="scientific">Alexandrium monilatum</name>
    <dbReference type="NCBI Taxonomy" id="311494"/>
    <lineage>
        <taxon>Eukaryota</taxon>
        <taxon>Sar</taxon>
        <taxon>Alveolata</taxon>
        <taxon>Dinophyceae</taxon>
        <taxon>Gonyaulacales</taxon>
        <taxon>Pyrocystaceae</taxon>
        <taxon>Alexandrium</taxon>
    </lineage>
</organism>
<dbReference type="EMBL" id="HBNR01012483">
    <property type="protein sequence ID" value="CAE4568454.1"/>
    <property type="molecule type" value="Transcribed_RNA"/>
</dbReference>
<feature type="transmembrane region" description="Helical" evidence="1">
    <location>
        <begin position="244"/>
        <end position="268"/>
    </location>
</feature>
<name>A0A7S4UBU5_9DINO</name>
<protein>
    <recommendedName>
        <fullName evidence="3">Major facilitator superfamily (MFS) profile domain-containing protein</fullName>
    </recommendedName>
</protein>
<proteinExistence type="predicted"/>
<feature type="transmembrane region" description="Helical" evidence="1">
    <location>
        <begin position="319"/>
        <end position="344"/>
    </location>
</feature>
<feature type="transmembrane region" description="Helical" evidence="1">
    <location>
        <begin position="158"/>
        <end position="178"/>
    </location>
</feature>
<reference evidence="2" key="1">
    <citation type="submission" date="2021-01" db="EMBL/GenBank/DDBJ databases">
        <authorList>
            <person name="Corre E."/>
            <person name="Pelletier E."/>
            <person name="Niang G."/>
            <person name="Scheremetjew M."/>
            <person name="Finn R."/>
            <person name="Kale V."/>
            <person name="Holt S."/>
            <person name="Cochrane G."/>
            <person name="Meng A."/>
            <person name="Brown T."/>
            <person name="Cohen L."/>
        </authorList>
    </citation>
    <scope>NUCLEOTIDE SEQUENCE</scope>
    <source>
        <strain evidence="2">CCMP3105</strain>
    </source>
</reference>
<feature type="transmembrane region" description="Helical" evidence="1">
    <location>
        <begin position="44"/>
        <end position="67"/>
    </location>
</feature>